<keyword evidence="4" id="KW-0963">Cytoplasm</keyword>
<evidence type="ECO:0000256" key="1">
    <source>
        <dbReference type="ARBA" id="ARBA00004496"/>
    </source>
</evidence>
<keyword evidence="7" id="KW-0547">Nucleotide-binding</keyword>
<dbReference type="PANTHER" id="PTHR33540">
    <property type="entry name" value="TRNA THREONYLCARBAMOYLADENOSINE BIOSYNTHESIS PROTEIN TSAE"/>
    <property type="match status" value="1"/>
</dbReference>
<proteinExistence type="inferred from homology"/>
<keyword evidence="9" id="KW-0460">Magnesium</keyword>
<keyword evidence="6" id="KW-0479">Metal-binding</keyword>
<dbReference type="GO" id="GO:0016740">
    <property type="term" value="F:transferase activity"/>
    <property type="evidence" value="ECO:0007669"/>
    <property type="project" value="UniProtKB-KW"/>
</dbReference>
<evidence type="ECO:0000256" key="3">
    <source>
        <dbReference type="ARBA" id="ARBA00019010"/>
    </source>
</evidence>
<dbReference type="Pfam" id="PF02367">
    <property type="entry name" value="TsaE"/>
    <property type="match status" value="1"/>
</dbReference>
<dbReference type="GO" id="GO:0046872">
    <property type="term" value="F:metal ion binding"/>
    <property type="evidence" value="ECO:0007669"/>
    <property type="project" value="UniProtKB-KW"/>
</dbReference>
<dbReference type="SUPFAM" id="SSF52540">
    <property type="entry name" value="P-loop containing nucleoside triphosphate hydrolases"/>
    <property type="match status" value="1"/>
</dbReference>
<evidence type="ECO:0000256" key="5">
    <source>
        <dbReference type="ARBA" id="ARBA00022694"/>
    </source>
</evidence>
<dbReference type="Proteomes" id="UP000460257">
    <property type="component" value="Unassembled WGS sequence"/>
</dbReference>
<dbReference type="Gene3D" id="3.40.50.300">
    <property type="entry name" value="P-loop containing nucleotide triphosphate hydrolases"/>
    <property type="match status" value="1"/>
</dbReference>
<keyword evidence="8" id="KW-0067">ATP-binding</keyword>
<dbReference type="GO" id="GO:0005524">
    <property type="term" value="F:ATP binding"/>
    <property type="evidence" value="ECO:0007669"/>
    <property type="project" value="UniProtKB-KW"/>
</dbReference>
<accession>A0A6N7J0X7</accession>
<keyword evidence="12" id="KW-1185">Reference proteome</keyword>
<reference evidence="11" key="1">
    <citation type="journal article" date="2020" name="Appl. Environ. Microbiol.">
        <title>Medium-Chain Fatty Acid Synthesis by 'Candidatus Weimeria bifida' gen. nov., sp. nov., and 'Candidatus Pseudoramibacter fermentans' sp. nov.</title>
        <authorList>
            <person name="Scarborough M.J."/>
            <person name="Myers K.S."/>
            <person name="Donohue T.J."/>
            <person name="Noguera D.R."/>
        </authorList>
    </citation>
    <scope>NUCLEOTIDE SEQUENCE</scope>
    <source>
        <strain evidence="11">LCO1.1</strain>
    </source>
</reference>
<keyword evidence="5" id="KW-0819">tRNA processing</keyword>
<dbReference type="NCBIfam" id="TIGR00150">
    <property type="entry name" value="T6A_YjeE"/>
    <property type="match status" value="1"/>
</dbReference>
<name>A0A6N7J0X7_9FIRM</name>
<comment type="caution">
    <text evidence="11">The sequence shown here is derived from an EMBL/GenBank/DDBJ whole genome shotgun (WGS) entry which is preliminary data.</text>
</comment>
<evidence type="ECO:0000256" key="8">
    <source>
        <dbReference type="ARBA" id="ARBA00022840"/>
    </source>
</evidence>
<organism evidence="11 12">
    <name type="scientific">Candidatus Weimeria bifida</name>
    <dbReference type="NCBI Taxonomy" id="2599074"/>
    <lineage>
        <taxon>Bacteria</taxon>
        <taxon>Bacillati</taxon>
        <taxon>Bacillota</taxon>
        <taxon>Clostridia</taxon>
        <taxon>Lachnospirales</taxon>
        <taxon>Lachnospiraceae</taxon>
        <taxon>Candidatus Weimeria</taxon>
    </lineage>
</organism>
<evidence type="ECO:0000256" key="2">
    <source>
        <dbReference type="ARBA" id="ARBA00007599"/>
    </source>
</evidence>
<evidence type="ECO:0000256" key="7">
    <source>
        <dbReference type="ARBA" id="ARBA00022741"/>
    </source>
</evidence>
<dbReference type="EMBL" id="VOGC01000008">
    <property type="protein sequence ID" value="MQN02182.1"/>
    <property type="molecule type" value="Genomic_DNA"/>
</dbReference>
<evidence type="ECO:0000313" key="11">
    <source>
        <dbReference type="EMBL" id="MQN02182.1"/>
    </source>
</evidence>
<dbReference type="GO" id="GO:0005737">
    <property type="term" value="C:cytoplasm"/>
    <property type="evidence" value="ECO:0007669"/>
    <property type="project" value="UniProtKB-SubCell"/>
</dbReference>
<evidence type="ECO:0000256" key="9">
    <source>
        <dbReference type="ARBA" id="ARBA00022842"/>
    </source>
</evidence>
<protein>
    <recommendedName>
        <fullName evidence="3">tRNA threonylcarbamoyladenosine biosynthesis protein TsaE</fullName>
    </recommendedName>
    <alternativeName>
        <fullName evidence="10">t(6)A37 threonylcarbamoyladenosine biosynthesis protein TsaE</fullName>
    </alternativeName>
</protein>
<comment type="subcellular location">
    <subcellularLocation>
        <location evidence="1">Cytoplasm</location>
    </subcellularLocation>
</comment>
<dbReference type="AlphaFoldDB" id="A0A6N7J0X7"/>
<evidence type="ECO:0000256" key="4">
    <source>
        <dbReference type="ARBA" id="ARBA00022490"/>
    </source>
</evidence>
<dbReference type="InterPro" id="IPR003442">
    <property type="entry name" value="T6A_TsaE"/>
</dbReference>
<evidence type="ECO:0000256" key="6">
    <source>
        <dbReference type="ARBA" id="ARBA00022723"/>
    </source>
</evidence>
<dbReference type="InterPro" id="IPR027417">
    <property type="entry name" value="P-loop_NTPase"/>
</dbReference>
<dbReference type="PANTHER" id="PTHR33540:SF2">
    <property type="entry name" value="TRNA THREONYLCARBAMOYLADENOSINE BIOSYNTHESIS PROTEIN TSAE"/>
    <property type="match status" value="1"/>
</dbReference>
<gene>
    <name evidence="11" type="primary">tsaE</name>
    <name evidence="11" type="ORF">FRC54_09890</name>
</gene>
<evidence type="ECO:0000313" key="12">
    <source>
        <dbReference type="Proteomes" id="UP000460257"/>
    </source>
</evidence>
<evidence type="ECO:0000256" key="10">
    <source>
        <dbReference type="ARBA" id="ARBA00032441"/>
    </source>
</evidence>
<sequence length="143" mass="15985">MKFESHSREETLKLAADMAAKAKPGDVFTLTGDLGVGKTVFAKGFAKGLGVTEPVTSPTFTIVQEYKSGRLPFFHLDVYRISDPDEMEEVGFDDYLERGGVVLIEWAELIEDILPLPRTRVKIEKDSDGADDYRLITIEDVEQ</sequence>
<comment type="similarity">
    <text evidence="2">Belongs to the TsaE family.</text>
</comment>
<dbReference type="GO" id="GO:0002949">
    <property type="term" value="P:tRNA threonylcarbamoyladenosine modification"/>
    <property type="evidence" value="ECO:0007669"/>
    <property type="project" value="InterPro"/>
</dbReference>